<protein>
    <submittedName>
        <fullName evidence="1">Uncharacterized protein</fullName>
    </submittedName>
</protein>
<evidence type="ECO:0000313" key="2">
    <source>
        <dbReference type="Proteomes" id="UP000215914"/>
    </source>
</evidence>
<sequence>MVCRSVCPSPRAAFSWLVFRGIYCERKIKASRLVQTTLFEYDKVDYFSYLKLLTSTCFSLHNFIFSKFGP</sequence>
<accession>A0A9K3JVK1</accession>
<gene>
    <name evidence="1" type="ORF">HanXRQr2_Chr01g0021311</name>
</gene>
<proteinExistence type="predicted"/>
<dbReference type="AlphaFoldDB" id="A0A9K3JVK1"/>
<dbReference type="Proteomes" id="UP000215914">
    <property type="component" value="Unassembled WGS sequence"/>
</dbReference>
<keyword evidence="2" id="KW-1185">Reference proteome</keyword>
<reference evidence="1" key="2">
    <citation type="submission" date="2020-06" db="EMBL/GenBank/DDBJ databases">
        <title>Helianthus annuus Genome sequencing and assembly Release 2.</title>
        <authorList>
            <person name="Gouzy J."/>
            <person name="Langlade N."/>
            <person name="Munos S."/>
        </authorList>
    </citation>
    <scope>NUCLEOTIDE SEQUENCE</scope>
    <source>
        <tissue evidence="1">Leaves</tissue>
    </source>
</reference>
<evidence type="ECO:0000313" key="1">
    <source>
        <dbReference type="EMBL" id="KAF5821994.1"/>
    </source>
</evidence>
<reference evidence="1" key="1">
    <citation type="journal article" date="2017" name="Nature">
        <title>The sunflower genome provides insights into oil metabolism, flowering and Asterid evolution.</title>
        <authorList>
            <person name="Badouin H."/>
            <person name="Gouzy J."/>
            <person name="Grassa C.J."/>
            <person name="Murat F."/>
            <person name="Staton S.E."/>
            <person name="Cottret L."/>
            <person name="Lelandais-Briere C."/>
            <person name="Owens G.L."/>
            <person name="Carrere S."/>
            <person name="Mayjonade B."/>
            <person name="Legrand L."/>
            <person name="Gill N."/>
            <person name="Kane N.C."/>
            <person name="Bowers J.E."/>
            <person name="Hubner S."/>
            <person name="Bellec A."/>
            <person name="Berard A."/>
            <person name="Berges H."/>
            <person name="Blanchet N."/>
            <person name="Boniface M.C."/>
            <person name="Brunel D."/>
            <person name="Catrice O."/>
            <person name="Chaidir N."/>
            <person name="Claudel C."/>
            <person name="Donnadieu C."/>
            <person name="Faraut T."/>
            <person name="Fievet G."/>
            <person name="Helmstetter N."/>
            <person name="King M."/>
            <person name="Knapp S.J."/>
            <person name="Lai Z."/>
            <person name="Le Paslier M.C."/>
            <person name="Lippi Y."/>
            <person name="Lorenzon L."/>
            <person name="Mandel J.R."/>
            <person name="Marage G."/>
            <person name="Marchand G."/>
            <person name="Marquand E."/>
            <person name="Bret-Mestries E."/>
            <person name="Morien E."/>
            <person name="Nambeesan S."/>
            <person name="Nguyen T."/>
            <person name="Pegot-Espagnet P."/>
            <person name="Pouilly N."/>
            <person name="Raftis F."/>
            <person name="Sallet E."/>
            <person name="Schiex T."/>
            <person name="Thomas J."/>
            <person name="Vandecasteele C."/>
            <person name="Vares D."/>
            <person name="Vear F."/>
            <person name="Vautrin S."/>
            <person name="Crespi M."/>
            <person name="Mangin B."/>
            <person name="Burke J.M."/>
            <person name="Salse J."/>
            <person name="Munos S."/>
            <person name="Vincourt P."/>
            <person name="Rieseberg L.H."/>
            <person name="Langlade N.B."/>
        </authorList>
    </citation>
    <scope>NUCLEOTIDE SEQUENCE</scope>
    <source>
        <tissue evidence="1">Leaves</tissue>
    </source>
</reference>
<dbReference type="Gramene" id="mRNA:HanXRQr2_Chr01g0021311">
    <property type="protein sequence ID" value="CDS:HanXRQr2_Chr01g0021311.1"/>
    <property type="gene ID" value="HanXRQr2_Chr01g0021311"/>
</dbReference>
<dbReference type="EMBL" id="MNCJ02000316">
    <property type="protein sequence ID" value="KAF5821994.1"/>
    <property type="molecule type" value="Genomic_DNA"/>
</dbReference>
<name>A0A9K3JVK1_HELAN</name>
<organism evidence="1 2">
    <name type="scientific">Helianthus annuus</name>
    <name type="common">Common sunflower</name>
    <dbReference type="NCBI Taxonomy" id="4232"/>
    <lineage>
        <taxon>Eukaryota</taxon>
        <taxon>Viridiplantae</taxon>
        <taxon>Streptophyta</taxon>
        <taxon>Embryophyta</taxon>
        <taxon>Tracheophyta</taxon>
        <taxon>Spermatophyta</taxon>
        <taxon>Magnoliopsida</taxon>
        <taxon>eudicotyledons</taxon>
        <taxon>Gunneridae</taxon>
        <taxon>Pentapetalae</taxon>
        <taxon>asterids</taxon>
        <taxon>campanulids</taxon>
        <taxon>Asterales</taxon>
        <taxon>Asteraceae</taxon>
        <taxon>Asteroideae</taxon>
        <taxon>Heliantheae alliance</taxon>
        <taxon>Heliantheae</taxon>
        <taxon>Helianthus</taxon>
    </lineage>
</organism>
<comment type="caution">
    <text evidence="1">The sequence shown here is derived from an EMBL/GenBank/DDBJ whole genome shotgun (WGS) entry which is preliminary data.</text>
</comment>